<dbReference type="InterPro" id="IPR026877">
    <property type="entry name" value="DXPR_C"/>
</dbReference>
<protein>
    <recommendedName>
        <fullName evidence="9">1-deoxy-D-xylulose 5-phosphate reductoisomerase</fullName>
        <shortName evidence="9">DXP reductoisomerase</shortName>
        <ecNumber evidence="9">1.1.1.267</ecNumber>
    </recommendedName>
    <alternativeName>
        <fullName evidence="9">1-deoxyxylulose-5-phosphate reductoisomerase</fullName>
    </alternativeName>
    <alternativeName>
        <fullName evidence="9">2-C-methyl-D-erythritol 4-phosphate synthase</fullName>
    </alternativeName>
</protein>
<dbReference type="PIRSF" id="PIRSF006205">
    <property type="entry name" value="Dxp_reductismrs"/>
    <property type="match status" value="1"/>
</dbReference>
<evidence type="ECO:0000256" key="8">
    <source>
        <dbReference type="ARBA" id="ARBA00048543"/>
    </source>
</evidence>
<organism evidence="13 14">
    <name type="scientific">Candidatus Scalindua arabica</name>
    <dbReference type="NCBI Taxonomy" id="1127984"/>
    <lineage>
        <taxon>Bacteria</taxon>
        <taxon>Pseudomonadati</taxon>
        <taxon>Planctomycetota</taxon>
        <taxon>Candidatus Brocadiia</taxon>
        <taxon>Candidatus Brocadiales</taxon>
        <taxon>Candidatus Scalinduaceae</taxon>
        <taxon>Candidatus Scalindua</taxon>
    </lineage>
</organism>
<dbReference type="GO" id="GO:0030145">
    <property type="term" value="F:manganese ion binding"/>
    <property type="evidence" value="ECO:0007669"/>
    <property type="project" value="TreeGrafter"/>
</dbReference>
<evidence type="ECO:0000259" key="12">
    <source>
        <dbReference type="Pfam" id="PF13288"/>
    </source>
</evidence>
<name>A0A942A2Y1_9BACT</name>
<dbReference type="InterPro" id="IPR036169">
    <property type="entry name" value="DXPR_C_sf"/>
</dbReference>
<dbReference type="HAMAP" id="MF_00183">
    <property type="entry name" value="DXP_reductoisom"/>
    <property type="match status" value="1"/>
</dbReference>
<feature type="domain" description="1-deoxy-D-xylulose 5-phosphate reductoisomerase C-terminal" evidence="11">
    <location>
        <begin position="144"/>
        <end position="227"/>
    </location>
</feature>
<comment type="cofactor">
    <cofactor evidence="9">
        <name>Mg(2+)</name>
        <dbReference type="ChEBI" id="CHEBI:18420"/>
    </cofactor>
    <cofactor evidence="9">
        <name>Mn(2+)</name>
        <dbReference type="ChEBI" id="CHEBI:29035"/>
    </cofactor>
</comment>
<comment type="catalytic activity">
    <reaction evidence="8">
        <text>2-C-methyl-D-erythritol 4-phosphate + NADP(+) = 1-deoxy-D-xylulose 5-phosphate + NADPH + H(+)</text>
        <dbReference type="Rhea" id="RHEA:13717"/>
        <dbReference type="ChEBI" id="CHEBI:15378"/>
        <dbReference type="ChEBI" id="CHEBI:57783"/>
        <dbReference type="ChEBI" id="CHEBI:57792"/>
        <dbReference type="ChEBI" id="CHEBI:58262"/>
        <dbReference type="ChEBI" id="CHEBI:58349"/>
        <dbReference type="EC" id="1.1.1.267"/>
    </reaction>
    <physiologicalReaction direction="right-to-left" evidence="8">
        <dbReference type="Rhea" id="RHEA:13719"/>
    </physiologicalReaction>
</comment>
<feature type="binding site" evidence="9">
    <location>
        <position position="12"/>
    </location>
    <ligand>
        <name>NADPH</name>
        <dbReference type="ChEBI" id="CHEBI:57783"/>
    </ligand>
</feature>
<feature type="binding site" evidence="9">
    <location>
        <position position="219"/>
    </location>
    <ligand>
        <name>1-deoxy-D-xylulose 5-phosphate</name>
        <dbReference type="ChEBI" id="CHEBI:57792"/>
    </ligand>
</feature>
<feature type="binding site" evidence="9">
    <location>
        <position position="215"/>
    </location>
    <ligand>
        <name>1-deoxy-D-xylulose 5-phosphate</name>
        <dbReference type="ChEBI" id="CHEBI:57792"/>
    </ligand>
</feature>
<dbReference type="Proteomes" id="UP000722750">
    <property type="component" value="Unassembled WGS sequence"/>
</dbReference>
<feature type="binding site" evidence="9">
    <location>
        <position position="10"/>
    </location>
    <ligand>
        <name>NADPH</name>
        <dbReference type="ChEBI" id="CHEBI:57783"/>
    </ligand>
</feature>
<comment type="function">
    <text evidence="9">Catalyzes the NADPH-dependent rearrangement and reduction of 1-deoxy-D-xylulose-5-phosphate (DXP) to 2-C-methyl-D-erythritol 4-phosphate (MEP).</text>
</comment>
<dbReference type="InterPro" id="IPR013644">
    <property type="entry name" value="DXP_reductoisomerase_C"/>
</dbReference>
<evidence type="ECO:0000259" key="11">
    <source>
        <dbReference type="Pfam" id="PF08436"/>
    </source>
</evidence>
<dbReference type="GO" id="GO:0051484">
    <property type="term" value="P:isopentenyl diphosphate biosynthetic process, methylerythritol 4-phosphate pathway involved in terpenoid biosynthetic process"/>
    <property type="evidence" value="ECO:0007669"/>
    <property type="project" value="UniProtKB-ARBA"/>
</dbReference>
<accession>A0A942A2Y1</accession>
<evidence type="ECO:0000259" key="10">
    <source>
        <dbReference type="Pfam" id="PF02670"/>
    </source>
</evidence>
<feature type="binding site" evidence="9">
    <location>
        <position position="124"/>
    </location>
    <ligand>
        <name>NADPH</name>
        <dbReference type="ChEBI" id="CHEBI:57783"/>
    </ligand>
</feature>
<dbReference type="Gene3D" id="1.10.1740.10">
    <property type="match status" value="1"/>
</dbReference>
<evidence type="ECO:0000256" key="1">
    <source>
        <dbReference type="ARBA" id="ARBA00005094"/>
    </source>
</evidence>
<evidence type="ECO:0000256" key="4">
    <source>
        <dbReference type="ARBA" id="ARBA00022857"/>
    </source>
</evidence>
<dbReference type="PANTHER" id="PTHR30525:SF0">
    <property type="entry name" value="1-DEOXY-D-XYLULOSE 5-PHOSPHATE REDUCTOISOMERASE, CHLOROPLASTIC"/>
    <property type="match status" value="1"/>
</dbReference>
<dbReference type="FunFam" id="3.40.50.720:FF:000045">
    <property type="entry name" value="1-deoxy-D-xylulose 5-phosphate reductoisomerase"/>
    <property type="match status" value="1"/>
</dbReference>
<dbReference type="Gene3D" id="3.40.50.720">
    <property type="entry name" value="NAD(P)-binding Rossmann-like Domain"/>
    <property type="match status" value="1"/>
</dbReference>
<proteinExistence type="inferred from homology"/>
<dbReference type="Pfam" id="PF08436">
    <property type="entry name" value="DXP_redisom_C"/>
    <property type="match status" value="1"/>
</dbReference>
<evidence type="ECO:0000256" key="3">
    <source>
        <dbReference type="ARBA" id="ARBA00022723"/>
    </source>
</evidence>
<evidence type="ECO:0000313" key="13">
    <source>
        <dbReference type="EMBL" id="MBS1257414.1"/>
    </source>
</evidence>
<evidence type="ECO:0000256" key="2">
    <source>
        <dbReference type="ARBA" id="ARBA00006825"/>
    </source>
</evidence>
<dbReference type="InterPro" id="IPR003821">
    <property type="entry name" value="DXP_reductoisomerase"/>
</dbReference>
<feature type="binding site" evidence="9">
    <location>
        <position position="219"/>
    </location>
    <ligand>
        <name>Mn(2+)</name>
        <dbReference type="ChEBI" id="CHEBI:29035"/>
    </ligand>
</feature>
<dbReference type="NCBIfam" id="NF009114">
    <property type="entry name" value="PRK12464.1"/>
    <property type="match status" value="1"/>
</dbReference>
<feature type="binding site" evidence="9">
    <location>
        <position position="148"/>
    </location>
    <ligand>
        <name>Mn(2+)</name>
        <dbReference type="ChEBI" id="CHEBI:29035"/>
    </ligand>
</feature>
<feature type="binding site" evidence="9">
    <location>
        <position position="11"/>
    </location>
    <ligand>
        <name>NADPH</name>
        <dbReference type="ChEBI" id="CHEBI:57783"/>
    </ligand>
</feature>
<comment type="caution">
    <text evidence="13">The sequence shown here is derived from an EMBL/GenBank/DDBJ whole genome shotgun (WGS) entry which is preliminary data.</text>
</comment>
<dbReference type="SUPFAM" id="SSF69055">
    <property type="entry name" value="1-deoxy-D-xylulose-5-phosphate reductoisomerase, C-terminal domain"/>
    <property type="match status" value="1"/>
</dbReference>
<comment type="pathway">
    <text evidence="1 9">Isoprenoid biosynthesis; isopentenyl diphosphate biosynthesis via DXP pathway; isopentenyl diphosphate from 1-deoxy-D-xylulose 5-phosphate: step 1/6.</text>
</comment>
<keyword evidence="4 9" id="KW-0521">NADP</keyword>
<dbReference type="GO" id="GO:0030604">
    <property type="term" value="F:1-deoxy-D-xylulose-5-phosphate reductoisomerase activity"/>
    <property type="evidence" value="ECO:0007669"/>
    <property type="project" value="UniProtKB-UniRule"/>
</dbReference>
<sequence>MKNVVILGSTGSIGTSTLDVIRNLKHKYKVVALSANSQWELLAKQVNEFKPEYVSLADERCVESLRNSLSGNSVQILNGKDSVRTIVSKQNVDIVLSAIVGGAGLPAAIEVVKNRKTLALANKEALVMAGGLIMPMAKENGVNIIPVDSEHSAVLQALRSGHRNEVKKIIITASGGPFRNHPKEKLSEVTKEEALNHPTWNMGQKITIDSATLMNKALEVIEAKWLFGLDATQIEVVIHPESIVHSLVEFCDGSVIAQMGLPDMKVPIQFALTYPDRENGNTKTLDLAKLGTLNFQKPDMDKFPALRLGYEVVEKGGTMGATFNAANEVAVQSFLNNKIKFTDITKTVEHVMKEHNFIKDPTLQDIMGADEYARKETKKCLS</sequence>
<comment type="similarity">
    <text evidence="2 9">Belongs to the DXR family.</text>
</comment>
<evidence type="ECO:0000256" key="9">
    <source>
        <dbReference type="HAMAP-Rule" id="MF_00183"/>
    </source>
</evidence>
<dbReference type="GO" id="GO:0070402">
    <property type="term" value="F:NADPH binding"/>
    <property type="evidence" value="ECO:0007669"/>
    <property type="project" value="InterPro"/>
</dbReference>
<feature type="binding site" evidence="9">
    <location>
        <position position="149"/>
    </location>
    <ligand>
        <name>1-deoxy-D-xylulose 5-phosphate</name>
        <dbReference type="ChEBI" id="CHEBI:57792"/>
    </ligand>
</feature>
<dbReference type="NCBIfam" id="TIGR00243">
    <property type="entry name" value="Dxr"/>
    <property type="match status" value="1"/>
</dbReference>
<keyword evidence="6 9" id="KW-0464">Manganese</keyword>
<dbReference type="Pfam" id="PF13288">
    <property type="entry name" value="DXPR_C"/>
    <property type="match status" value="1"/>
</dbReference>
<dbReference type="EMBL" id="JAANXD010000025">
    <property type="protein sequence ID" value="MBS1257414.1"/>
    <property type="molecule type" value="Genomic_DNA"/>
</dbReference>
<evidence type="ECO:0000256" key="6">
    <source>
        <dbReference type="ARBA" id="ARBA00023211"/>
    </source>
</evidence>
<keyword evidence="9" id="KW-0460">Magnesium</keyword>
<feature type="binding site" evidence="9">
    <location>
        <position position="123"/>
    </location>
    <ligand>
        <name>1-deoxy-D-xylulose 5-phosphate</name>
        <dbReference type="ChEBI" id="CHEBI:57792"/>
    </ligand>
</feature>
<feature type="binding site" evidence="9">
    <location>
        <position position="174"/>
    </location>
    <ligand>
        <name>1-deoxy-D-xylulose 5-phosphate</name>
        <dbReference type="ChEBI" id="CHEBI:57792"/>
    </ligand>
</feature>
<feature type="binding site" evidence="9">
    <location>
        <position position="13"/>
    </location>
    <ligand>
        <name>NADPH</name>
        <dbReference type="ChEBI" id="CHEBI:57783"/>
    </ligand>
</feature>
<dbReference type="InterPro" id="IPR013512">
    <property type="entry name" value="DXP_reductoisomerase_N"/>
</dbReference>
<keyword evidence="3 9" id="KW-0479">Metal-binding</keyword>
<feature type="binding site" evidence="9">
    <location>
        <position position="150"/>
    </location>
    <ligand>
        <name>1-deoxy-D-xylulose 5-phosphate</name>
        <dbReference type="ChEBI" id="CHEBI:57792"/>
    </ligand>
</feature>
<dbReference type="Pfam" id="PF02670">
    <property type="entry name" value="DXP_reductoisom"/>
    <property type="match status" value="1"/>
</dbReference>
<feature type="binding site" evidence="9">
    <location>
        <position position="203"/>
    </location>
    <ligand>
        <name>NADPH</name>
        <dbReference type="ChEBI" id="CHEBI:57783"/>
    </ligand>
</feature>
<evidence type="ECO:0000256" key="5">
    <source>
        <dbReference type="ARBA" id="ARBA00023002"/>
    </source>
</evidence>
<dbReference type="PANTHER" id="PTHR30525">
    <property type="entry name" value="1-DEOXY-D-XYLULOSE 5-PHOSPHATE REDUCTOISOMERASE"/>
    <property type="match status" value="1"/>
</dbReference>
<dbReference type="AlphaFoldDB" id="A0A942A2Y1"/>
<comment type="caution">
    <text evidence="9">Lacks conserved residue(s) required for the propagation of feature annotation.</text>
</comment>
<gene>
    <name evidence="9" type="primary">dxr</name>
    <name evidence="13" type="ORF">MAG551_00458</name>
</gene>
<dbReference type="SUPFAM" id="SSF55347">
    <property type="entry name" value="Glyceraldehyde-3-phosphate dehydrogenase-like, C-terminal domain"/>
    <property type="match status" value="1"/>
</dbReference>
<dbReference type="EC" id="1.1.1.267" evidence="9"/>
<feature type="binding site" evidence="9">
    <location>
        <position position="216"/>
    </location>
    <ligand>
        <name>1-deoxy-D-xylulose 5-phosphate</name>
        <dbReference type="ChEBI" id="CHEBI:57792"/>
    </ligand>
</feature>
<reference evidence="13" key="1">
    <citation type="journal article" date="2021" name="ISME J.">
        <title>Fine-scale metabolic discontinuity in a stratified prokaryote microbiome of a Red Sea deep halocline.</title>
        <authorList>
            <person name="Michoud G."/>
            <person name="Ngugi D.K."/>
            <person name="Barozzi A."/>
            <person name="Merlino G."/>
            <person name="Calleja M.L."/>
            <person name="Delgado-Huertas A."/>
            <person name="Moran X.A.G."/>
            <person name="Daffonchio D."/>
        </authorList>
    </citation>
    <scope>NUCLEOTIDE SEQUENCE</scope>
    <source>
        <strain evidence="13">SuakinDeep_MAG55_1</strain>
    </source>
</reference>
<feature type="binding site" evidence="9">
    <location>
        <position position="210"/>
    </location>
    <ligand>
        <name>1-deoxy-D-xylulose 5-phosphate</name>
        <dbReference type="ChEBI" id="CHEBI:57792"/>
    </ligand>
</feature>
<dbReference type="SUPFAM" id="SSF51735">
    <property type="entry name" value="NAD(P)-binding Rossmann-fold domains"/>
    <property type="match status" value="1"/>
</dbReference>
<dbReference type="InterPro" id="IPR036291">
    <property type="entry name" value="NAD(P)-bd_dom_sf"/>
</dbReference>
<feature type="domain" description="1-deoxy-D-xylulose 5-phosphate reductoisomerase N-terminal" evidence="10">
    <location>
        <begin position="4"/>
        <end position="130"/>
    </location>
</feature>
<feature type="domain" description="DXP reductoisomerase C-terminal" evidence="12">
    <location>
        <begin position="259"/>
        <end position="375"/>
    </location>
</feature>
<keyword evidence="7 9" id="KW-0414">Isoprene biosynthesis</keyword>
<evidence type="ECO:0000313" key="14">
    <source>
        <dbReference type="Proteomes" id="UP000722750"/>
    </source>
</evidence>
<feature type="binding site" evidence="9">
    <location>
        <position position="122"/>
    </location>
    <ligand>
        <name>NADPH</name>
        <dbReference type="ChEBI" id="CHEBI:57783"/>
    </ligand>
</feature>
<feature type="binding site" evidence="9">
    <location>
        <position position="150"/>
    </location>
    <ligand>
        <name>Mn(2+)</name>
        <dbReference type="ChEBI" id="CHEBI:29035"/>
    </ligand>
</feature>
<evidence type="ECO:0000256" key="7">
    <source>
        <dbReference type="ARBA" id="ARBA00023229"/>
    </source>
</evidence>
<keyword evidence="5 9" id="KW-0560">Oxidoreductase</keyword>
<feature type="binding site" evidence="9">
    <location>
        <position position="197"/>
    </location>
    <ligand>
        <name>1-deoxy-D-xylulose 5-phosphate</name>
        <dbReference type="ChEBI" id="CHEBI:57792"/>
    </ligand>
</feature>